<protein>
    <submittedName>
        <fullName evidence="2">Uncharacterized protein</fullName>
    </submittedName>
</protein>
<evidence type="ECO:0000313" key="2">
    <source>
        <dbReference type="EMBL" id="KUJ07046.1"/>
    </source>
</evidence>
<organism evidence="2 3">
    <name type="scientific">Mollisia scopiformis</name>
    <name type="common">Conifer needle endophyte fungus</name>
    <name type="synonym">Phialocephala scopiformis</name>
    <dbReference type="NCBI Taxonomy" id="149040"/>
    <lineage>
        <taxon>Eukaryota</taxon>
        <taxon>Fungi</taxon>
        <taxon>Dikarya</taxon>
        <taxon>Ascomycota</taxon>
        <taxon>Pezizomycotina</taxon>
        <taxon>Leotiomycetes</taxon>
        <taxon>Helotiales</taxon>
        <taxon>Mollisiaceae</taxon>
        <taxon>Mollisia</taxon>
    </lineage>
</organism>
<sequence length="302" mass="34951">MNSPIMVPVLGPATSYNSFTMDKIQSPLLSSSELDEAIIKITDALNSLGVSNGIIGSAAISLYARHYGFPHRPTSNISIVIQPTNQASAAEISARFSEKRFADNFVCWMVNGIRVPKVIITRTERYGEKKIAVSFKLLDHYMFPERRLYYDFSLDPSGSRRILWAINRKRFKLLNAPWLLRQKILAWGERMDAEKRRIDVVDIKTICDIMERQNQRLQIRDREEVKVLRTFVRNVHEDPTSFRISIDCPEVLGPLWEIRWVKVLLFIFGVLALGLFLDRIYSTNDWKLEVDPLSFGELWQEL</sequence>
<name>A0A132B3T7_MOLSC</name>
<dbReference type="AlphaFoldDB" id="A0A132B3T7"/>
<proteinExistence type="predicted"/>
<keyword evidence="3" id="KW-1185">Reference proteome</keyword>
<evidence type="ECO:0000256" key="1">
    <source>
        <dbReference type="SAM" id="Phobius"/>
    </source>
</evidence>
<dbReference type="RefSeq" id="XP_018061401.1">
    <property type="nucleotide sequence ID" value="XM_018207090.1"/>
</dbReference>
<evidence type="ECO:0000313" key="3">
    <source>
        <dbReference type="Proteomes" id="UP000070700"/>
    </source>
</evidence>
<accession>A0A132B3T7</accession>
<dbReference type="KEGG" id="psco:LY89DRAFT_375904"/>
<dbReference type="EMBL" id="KQ947442">
    <property type="protein sequence ID" value="KUJ07046.1"/>
    <property type="molecule type" value="Genomic_DNA"/>
</dbReference>
<feature type="transmembrane region" description="Helical" evidence="1">
    <location>
        <begin position="260"/>
        <end position="277"/>
    </location>
</feature>
<dbReference type="InParanoid" id="A0A132B3T7"/>
<dbReference type="OrthoDB" id="3513709at2759"/>
<keyword evidence="1" id="KW-1133">Transmembrane helix</keyword>
<gene>
    <name evidence="2" type="ORF">LY89DRAFT_375904</name>
</gene>
<reference evidence="2 3" key="1">
    <citation type="submission" date="2015-10" db="EMBL/GenBank/DDBJ databases">
        <title>Full genome of DAOMC 229536 Phialocephala scopiformis, a fungal endophyte of spruce producing the potent anti-insectan compound rugulosin.</title>
        <authorList>
            <consortium name="DOE Joint Genome Institute"/>
            <person name="Walker A.K."/>
            <person name="Frasz S.L."/>
            <person name="Seifert K.A."/>
            <person name="Miller J.D."/>
            <person name="Mondo S.J."/>
            <person name="Labutti K."/>
            <person name="Lipzen A."/>
            <person name="Dockter R."/>
            <person name="Kennedy M."/>
            <person name="Grigoriev I.V."/>
            <person name="Spatafora J.W."/>
        </authorList>
    </citation>
    <scope>NUCLEOTIDE SEQUENCE [LARGE SCALE GENOMIC DNA]</scope>
    <source>
        <strain evidence="2 3">CBS 120377</strain>
    </source>
</reference>
<dbReference type="Proteomes" id="UP000070700">
    <property type="component" value="Unassembled WGS sequence"/>
</dbReference>
<dbReference type="GeneID" id="28816816"/>
<keyword evidence="1" id="KW-0472">Membrane</keyword>
<keyword evidence="1" id="KW-0812">Transmembrane</keyword>